<dbReference type="EMBL" id="MH394321">
    <property type="protein sequence ID" value="AXS67721.1"/>
    <property type="molecule type" value="Genomic_DNA"/>
</dbReference>
<feature type="transmembrane region" description="Helical" evidence="1">
    <location>
        <begin position="93"/>
        <end position="116"/>
    </location>
</feature>
<name>A0A346RNS4_9ABAC</name>
<evidence type="ECO:0000313" key="3">
    <source>
        <dbReference type="Proteomes" id="UP000500845"/>
    </source>
</evidence>
<evidence type="ECO:0000313" key="2">
    <source>
        <dbReference type="EMBL" id="AXS67721.1"/>
    </source>
</evidence>
<keyword evidence="1" id="KW-1133">Transmembrane helix</keyword>
<dbReference type="Proteomes" id="UP000500845">
    <property type="component" value="Segment"/>
</dbReference>
<dbReference type="InterPro" id="IPR008005">
    <property type="entry name" value="PIF6"/>
</dbReference>
<sequence length="122" mass="14270">MLDDVKWRVLNADRIEVSPEFRERAYKNLMIDLLLASPKYSAFRTGINKANFENFDYKRPLIYEIKNKQLLVTNEPLRRALDRPMFTAVPSGITLIQIVYAFICSIIIILLSINYIHYGIET</sequence>
<accession>A0A346RNS4</accession>
<keyword evidence="1" id="KW-0812">Transmembrane</keyword>
<keyword evidence="3" id="KW-1185">Reference proteome</keyword>
<protein>
    <submittedName>
        <fullName evidence="2">Pif6</fullName>
    </submittedName>
</protein>
<dbReference type="RefSeq" id="YP_010086929.1">
    <property type="nucleotide sequence ID" value="NC_055500.1"/>
</dbReference>
<organism evidence="2 3">
    <name type="scientific">Cryptophlebia peltastica nucleopolyhedrovirus</name>
    <dbReference type="NCBI Taxonomy" id="2304025"/>
    <lineage>
        <taxon>Viruses</taxon>
        <taxon>Viruses incertae sedis</taxon>
        <taxon>Naldaviricetes</taxon>
        <taxon>Lefavirales</taxon>
        <taxon>Baculoviridae</taxon>
        <taxon>Alphabaculovirus</taxon>
        <taxon>Alphabaculovirus crypeltasticae</taxon>
    </lineage>
</organism>
<evidence type="ECO:0000256" key="1">
    <source>
        <dbReference type="SAM" id="Phobius"/>
    </source>
</evidence>
<keyword evidence="1" id="KW-0472">Membrane</keyword>
<dbReference type="GeneID" id="65102174"/>
<proteinExistence type="predicted"/>
<dbReference type="KEGG" id="vg:65102174"/>
<reference evidence="2 3" key="1">
    <citation type="journal article" date="2018" name="J. Invertebr. Pathol.">
        <title>Morphological, genetic and biological characterisation of a novel alphabaculovirus isolated from Cryptophlebia peltastica (Lepidoptera: Tortricidae).</title>
        <authorList>
            <person name="Marsberg T."/>
            <person name="Jukes M.D."/>
            <person name="Krejmer-Rabalska M."/>
            <person name="Rabalski L."/>
            <person name="Knox C.M."/>
            <person name="Moore S.D."/>
            <person name="Hill M.P."/>
            <person name="Szewczyk B."/>
        </authorList>
    </citation>
    <scope>NUCLEOTIDE SEQUENCE [LARGE SCALE GENOMIC DNA]</scope>
    <source>
        <strain evidence="2">SA</strain>
    </source>
</reference>
<dbReference type="Pfam" id="PF05341">
    <property type="entry name" value="PIF6"/>
    <property type="match status" value="1"/>
</dbReference>